<accession>A0A0V1M0D8</accession>
<keyword evidence="2" id="KW-1185">Reference proteome</keyword>
<comment type="caution">
    <text evidence="1">The sequence shown here is derived from an EMBL/GenBank/DDBJ whole genome shotgun (WGS) entry which is preliminary data.</text>
</comment>
<dbReference type="EMBL" id="JYDO01000466">
    <property type="protein sequence ID" value="KRZ65193.1"/>
    <property type="molecule type" value="Genomic_DNA"/>
</dbReference>
<sequence>MDDTTKVETVEKDEHGDVIQQEKILIHGTSNRNLAPGVAPGYASGHKKICICKFCIAWGQILCNKMPRA</sequence>
<name>A0A0V1M0D8_9BILA</name>
<gene>
    <name evidence="1" type="ORF">T10_12700</name>
</gene>
<dbReference type="Proteomes" id="UP000054843">
    <property type="component" value="Unassembled WGS sequence"/>
</dbReference>
<dbReference type="AlphaFoldDB" id="A0A0V1M0D8"/>
<evidence type="ECO:0000313" key="1">
    <source>
        <dbReference type="EMBL" id="KRZ65193.1"/>
    </source>
</evidence>
<organism evidence="1 2">
    <name type="scientific">Trichinella papuae</name>
    <dbReference type="NCBI Taxonomy" id="268474"/>
    <lineage>
        <taxon>Eukaryota</taxon>
        <taxon>Metazoa</taxon>
        <taxon>Ecdysozoa</taxon>
        <taxon>Nematoda</taxon>
        <taxon>Enoplea</taxon>
        <taxon>Dorylaimia</taxon>
        <taxon>Trichinellida</taxon>
        <taxon>Trichinellidae</taxon>
        <taxon>Trichinella</taxon>
    </lineage>
</organism>
<reference evidence="1 2" key="1">
    <citation type="submission" date="2015-01" db="EMBL/GenBank/DDBJ databases">
        <title>Evolution of Trichinella species and genotypes.</title>
        <authorList>
            <person name="Korhonen P.K."/>
            <person name="Edoardo P."/>
            <person name="Giuseppe L.R."/>
            <person name="Gasser R.B."/>
        </authorList>
    </citation>
    <scope>NUCLEOTIDE SEQUENCE [LARGE SCALE GENOMIC DNA]</scope>
    <source>
        <strain evidence="1">ISS1980</strain>
    </source>
</reference>
<proteinExistence type="predicted"/>
<protein>
    <submittedName>
        <fullName evidence="1">Uncharacterized protein</fullName>
    </submittedName>
</protein>
<evidence type="ECO:0000313" key="2">
    <source>
        <dbReference type="Proteomes" id="UP000054843"/>
    </source>
</evidence>